<protein>
    <recommendedName>
        <fullName evidence="4">Response regulatory domain-containing protein</fullName>
    </recommendedName>
</protein>
<dbReference type="SMART" id="SM00448">
    <property type="entry name" value="REC"/>
    <property type="match status" value="1"/>
</dbReference>
<gene>
    <name evidence="5" type="ORF">A3H61_03015</name>
</gene>
<evidence type="ECO:0000313" key="6">
    <source>
        <dbReference type="Proteomes" id="UP000178315"/>
    </source>
</evidence>
<dbReference type="PROSITE" id="PS50110">
    <property type="entry name" value="RESPONSE_REGULATORY"/>
    <property type="match status" value="1"/>
</dbReference>
<dbReference type="CDD" id="cd17574">
    <property type="entry name" value="REC_OmpR"/>
    <property type="match status" value="1"/>
</dbReference>
<dbReference type="Gene3D" id="3.40.50.2300">
    <property type="match status" value="1"/>
</dbReference>
<dbReference type="AlphaFoldDB" id="A0A1G2A7S1"/>
<dbReference type="InterPro" id="IPR011006">
    <property type="entry name" value="CheY-like_superfamily"/>
</dbReference>
<evidence type="ECO:0000256" key="3">
    <source>
        <dbReference type="PROSITE-ProRule" id="PRU00169"/>
    </source>
</evidence>
<dbReference type="Pfam" id="PF00072">
    <property type="entry name" value="Response_reg"/>
    <property type="match status" value="1"/>
</dbReference>
<evidence type="ECO:0000256" key="2">
    <source>
        <dbReference type="ARBA" id="ARBA00023012"/>
    </source>
</evidence>
<dbReference type="PANTHER" id="PTHR44591:SF14">
    <property type="entry name" value="PROTEIN PILG"/>
    <property type="match status" value="1"/>
</dbReference>
<feature type="modified residue" description="4-aspartylphosphate" evidence="3">
    <location>
        <position position="55"/>
    </location>
</feature>
<dbReference type="GO" id="GO:0000160">
    <property type="term" value="P:phosphorelay signal transduction system"/>
    <property type="evidence" value="ECO:0007669"/>
    <property type="project" value="UniProtKB-KW"/>
</dbReference>
<reference evidence="5 6" key="1">
    <citation type="journal article" date="2016" name="Nat. Commun.">
        <title>Thousands of microbial genomes shed light on interconnected biogeochemical processes in an aquifer system.</title>
        <authorList>
            <person name="Anantharaman K."/>
            <person name="Brown C.T."/>
            <person name="Hug L.A."/>
            <person name="Sharon I."/>
            <person name="Castelle C.J."/>
            <person name="Probst A.J."/>
            <person name="Thomas B.C."/>
            <person name="Singh A."/>
            <person name="Wilkins M.J."/>
            <person name="Karaoz U."/>
            <person name="Brodie E.L."/>
            <person name="Williams K.H."/>
            <person name="Hubbard S.S."/>
            <person name="Banfield J.F."/>
        </authorList>
    </citation>
    <scope>NUCLEOTIDE SEQUENCE [LARGE SCALE GENOMIC DNA]</scope>
</reference>
<dbReference type="InterPro" id="IPR001789">
    <property type="entry name" value="Sig_transdc_resp-reg_receiver"/>
</dbReference>
<dbReference type="PANTHER" id="PTHR44591">
    <property type="entry name" value="STRESS RESPONSE REGULATOR PROTEIN 1"/>
    <property type="match status" value="1"/>
</dbReference>
<dbReference type="Proteomes" id="UP000178315">
    <property type="component" value="Unassembled WGS sequence"/>
</dbReference>
<organism evidence="5 6">
    <name type="scientific">Candidatus Jacksonbacteria bacterium RIFCSPLOWO2_02_FULL_44_20</name>
    <dbReference type="NCBI Taxonomy" id="1798460"/>
    <lineage>
        <taxon>Bacteria</taxon>
        <taxon>Candidatus Jacksoniibacteriota</taxon>
    </lineage>
</organism>
<evidence type="ECO:0000313" key="5">
    <source>
        <dbReference type="EMBL" id="OGY72526.1"/>
    </source>
</evidence>
<keyword evidence="2" id="KW-0902">Two-component regulatory system</keyword>
<dbReference type="SUPFAM" id="SSF52172">
    <property type="entry name" value="CheY-like"/>
    <property type="match status" value="1"/>
</dbReference>
<evidence type="ECO:0000259" key="4">
    <source>
        <dbReference type="PROSITE" id="PS50110"/>
    </source>
</evidence>
<proteinExistence type="predicted"/>
<sequence>MSTKKKILIIEDEKPMARALELKLTHSGFEAKAVFNGADGVKILEKETFSLILLDLIMPEMDGFTVLETLKEKKIKTPVIVLTNLSQEDDEKRAKTLGALEFFIKSDTPIATIVLRVAELLT</sequence>
<dbReference type="InterPro" id="IPR050595">
    <property type="entry name" value="Bact_response_regulator"/>
</dbReference>
<accession>A0A1G2A7S1</accession>
<keyword evidence="1 3" id="KW-0597">Phosphoprotein</keyword>
<dbReference type="EMBL" id="MHJU01000030">
    <property type="protein sequence ID" value="OGY72526.1"/>
    <property type="molecule type" value="Genomic_DNA"/>
</dbReference>
<name>A0A1G2A7S1_9BACT</name>
<comment type="caution">
    <text evidence="5">The sequence shown here is derived from an EMBL/GenBank/DDBJ whole genome shotgun (WGS) entry which is preliminary data.</text>
</comment>
<feature type="domain" description="Response regulatory" evidence="4">
    <location>
        <begin position="6"/>
        <end position="120"/>
    </location>
</feature>
<evidence type="ECO:0000256" key="1">
    <source>
        <dbReference type="ARBA" id="ARBA00022553"/>
    </source>
</evidence>